<sequence>CFVCHQGGATITCLEEGCDRSFHLPCAVAGRCVTQYFGPYRSYCSDHCPGQEVEVAPQAGTECLICMEPVDNQMSYRTMVCPACQRAWFHRDCIQGLALRAGIGSFQCPMCRDQEAFLPEMFAMGIRIPIRAPLWEDVQTLNELVERHSRCDASECLCPGGREQAEEEGPWQLLLCCSCAAEGTHRRCSSLRSHTANWECNSC</sequence>
<dbReference type="Pfam" id="PF13771">
    <property type="entry name" value="zf-HC5HC2H"/>
    <property type="match status" value="1"/>
</dbReference>
<dbReference type="SUPFAM" id="SSF57903">
    <property type="entry name" value="FYVE/PHD zinc finger"/>
    <property type="match status" value="2"/>
</dbReference>
<dbReference type="PANTHER" id="PTHR12420">
    <property type="entry name" value="PHD FINGER PROTEIN"/>
    <property type="match status" value="1"/>
</dbReference>
<feature type="non-terminal residue" evidence="7">
    <location>
        <position position="1"/>
    </location>
</feature>
<evidence type="ECO:0000259" key="5">
    <source>
        <dbReference type="PROSITE" id="PS50089"/>
    </source>
</evidence>
<keyword evidence="2 4" id="KW-0863">Zinc-finger</keyword>
<dbReference type="GO" id="GO:0008270">
    <property type="term" value="F:zinc ion binding"/>
    <property type="evidence" value="ECO:0007669"/>
    <property type="project" value="UniProtKB-KW"/>
</dbReference>
<reference evidence="7 8" key="1">
    <citation type="submission" date="2019-09" db="EMBL/GenBank/DDBJ databases">
        <title>Bird 10,000 Genomes (B10K) Project - Family phase.</title>
        <authorList>
            <person name="Zhang G."/>
        </authorList>
    </citation>
    <scope>NUCLEOTIDE SEQUENCE [LARGE SCALE GENOMIC DNA]</scope>
    <source>
        <strain evidence="7">B10K-DU-001-62</strain>
        <tissue evidence="7">Muscle</tissue>
    </source>
</reference>
<protein>
    <submittedName>
        <fullName evidence="7">PHF7 protein</fullName>
    </submittedName>
</protein>
<feature type="domain" description="PHD-type" evidence="6">
    <location>
        <begin position="1"/>
        <end position="48"/>
    </location>
</feature>
<evidence type="ECO:0000256" key="1">
    <source>
        <dbReference type="ARBA" id="ARBA00022723"/>
    </source>
</evidence>
<evidence type="ECO:0000256" key="2">
    <source>
        <dbReference type="ARBA" id="ARBA00022771"/>
    </source>
</evidence>
<dbReference type="InterPro" id="IPR034732">
    <property type="entry name" value="EPHD"/>
</dbReference>
<evidence type="ECO:0000313" key="7">
    <source>
        <dbReference type="EMBL" id="NXI41280.1"/>
    </source>
</evidence>
<accession>A0A7K9SZI1</accession>
<dbReference type="PROSITE" id="PS01359">
    <property type="entry name" value="ZF_PHD_1"/>
    <property type="match status" value="1"/>
</dbReference>
<dbReference type="InterPro" id="IPR011011">
    <property type="entry name" value="Znf_FYVE_PHD"/>
</dbReference>
<keyword evidence="3" id="KW-0862">Zinc</keyword>
<name>A0A7K9SZI1_9PICI</name>
<dbReference type="InterPro" id="IPR001965">
    <property type="entry name" value="Znf_PHD"/>
</dbReference>
<dbReference type="PANTHER" id="PTHR12420:SF47">
    <property type="entry name" value="PHD FINGER PROTEIN 7"/>
    <property type="match status" value="1"/>
</dbReference>
<dbReference type="EMBL" id="VWZX01005616">
    <property type="protein sequence ID" value="NXI41280.1"/>
    <property type="molecule type" value="Genomic_DNA"/>
</dbReference>
<dbReference type="InterPro" id="IPR051188">
    <property type="entry name" value="PHD-type_Zinc_Finger"/>
</dbReference>
<organism evidence="7 8">
    <name type="scientific">Galbula dea</name>
    <dbReference type="NCBI Taxonomy" id="1109041"/>
    <lineage>
        <taxon>Eukaryota</taxon>
        <taxon>Metazoa</taxon>
        <taxon>Chordata</taxon>
        <taxon>Craniata</taxon>
        <taxon>Vertebrata</taxon>
        <taxon>Euteleostomi</taxon>
        <taxon>Archelosauria</taxon>
        <taxon>Archosauria</taxon>
        <taxon>Dinosauria</taxon>
        <taxon>Saurischia</taxon>
        <taxon>Theropoda</taxon>
        <taxon>Coelurosauria</taxon>
        <taxon>Aves</taxon>
        <taxon>Neognathae</taxon>
        <taxon>Neoaves</taxon>
        <taxon>Telluraves</taxon>
        <taxon>Coraciimorphae</taxon>
        <taxon>Piciformes</taxon>
        <taxon>Galbulidae</taxon>
        <taxon>Galbula</taxon>
    </lineage>
</organism>
<dbReference type="Pfam" id="PF13639">
    <property type="entry name" value="zf-RING_2"/>
    <property type="match status" value="1"/>
</dbReference>
<dbReference type="AlphaFoldDB" id="A0A7K9SZI1"/>
<evidence type="ECO:0000256" key="3">
    <source>
        <dbReference type="ARBA" id="ARBA00022833"/>
    </source>
</evidence>
<evidence type="ECO:0000256" key="4">
    <source>
        <dbReference type="PROSITE-ProRule" id="PRU00175"/>
    </source>
</evidence>
<proteinExistence type="predicted"/>
<keyword evidence="1" id="KW-0479">Metal-binding</keyword>
<dbReference type="Gene3D" id="3.30.40.10">
    <property type="entry name" value="Zinc/RING finger domain, C3HC4 (zinc finger)"/>
    <property type="match status" value="3"/>
</dbReference>
<dbReference type="InterPro" id="IPR001841">
    <property type="entry name" value="Znf_RING"/>
</dbReference>
<gene>
    <name evidence="7" type="primary">Phf7_0</name>
    <name evidence="7" type="ORF">GALDEA_R12435</name>
</gene>
<dbReference type="Pfam" id="PF26054">
    <property type="entry name" value="PHD_G2E3"/>
    <property type="match status" value="1"/>
</dbReference>
<dbReference type="SMART" id="SM00249">
    <property type="entry name" value="PHD"/>
    <property type="match status" value="2"/>
</dbReference>
<dbReference type="PROSITE" id="PS51805">
    <property type="entry name" value="EPHD"/>
    <property type="match status" value="1"/>
</dbReference>
<dbReference type="GO" id="GO:0005634">
    <property type="term" value="C:nucleus"/>
    <property type="evidence" value="ECO:0007669"/>
    <property type="project" value="TreeGrafter"/>
</dbReference>
<dbReference type="SMART" id="SM00184">
    <property type="entry name" value="RING"/>
    <property type="match status" value="2"/>
</dbReference>
<dbReference type="InterPro" id="IPR013083">
    <property type="entry name" value="Znf_RING/FYVE/PHD"/>
</dbReference>
<feature type="domain" description="RING-type" evidence="5">
    <location>
        <begin position="63"/>
        <end position="112"/>
    </location>
</feature>
<evidence type="ECO:0000313" key="8">
    <source>
        <dbReference type="Proteomes" id="UP000566440"/>
    </source>
</evidence>
<evidence type="ECO:0000259" key="6">
    <source>
        <dbReference type="PROSITE" id="PS51805"/>
    </source>
</evidence>
<dbReference type="Proteomes" id="UP000566440">
    <property type="component" value="Unassembled WGS sequence"/>
</dbReference>
<dbReference type="InterPro" id="IPR019786">
    <property type="entry name" value="Zinc_finger_PHD-type_CS"/>
</dbReference>
<comment type="caution">
    <text evidence="7">The sequence shown here is derived from an EMBL/GenBank/DDBJ whole genome shotgun (WGS) entry which is preliminary data.</text>
</comment>
<dbReference type="InterPro" id="IPR059102">
    <property type="entry name" value="PHD_PHF7/G2E3-like"/>
</dbReference>
<dbReference type="OrthoDB" id="512616at2759"/>
<keyword evidence="8" id="KW-1185">Reference proteome</keyword>
<dbReference type="PROSITE" id="PS50089">
    <property type="entry name" value="ZF_RING_2"/>
    <property type="match status" value="1"/>
</dbReference>
<feature type="non-terminal residue" evidence="7">
    <location>
        <position position="203"/>
    </location>
</feature>